<name>A0A1Z5RL10_SORBI</name>
<dbReference type="AlphaFoldDB" id="A0A1Z5RL10"/>
<dbReference type="Gramene" id="OQU84056">
    <property type="protein sequence ID" value="OQU84056"/>
    <property type="gene ID" value="SORBI_3005G221550"/>
</dbReference>
<evidence type="ECO:0000313" key="1">
    <source>
        <dbReference type="EMBL" id="OQU84056.1"/>
    </source>
</evidence>
<sequence length="120" mass="12846">MILQLLFDFAFIFVFRYLLVFKIDTAISGSLGWSISESHLYVCVCVCSGPGPAPARQHIQAGVRACEALSLGSTAAAPLLLVLHGSTRSKSSNNKNMATAYYSGISRKDGLSAEVLSFGR</sequence>
<dbReference type="InParanoid" id="A0A1Z5RL10"/>
<keyword evidence="2" id="KW-1185">Reference proteome</keyword>
<gene>
    <name evidence="1" type="ORF">SORBI_3005G221550</name>
</gene>
<proteinExistence type="predicted"/>
<organism evidence="1 2">
    <name type="scientific">Sorghum bicolor</name>
    <name type="common">Sorghum</name>
    <name type="synonym">Sorghum vulgare</name>
    <dbReference type="NCBI Taxonomy" id="4558"/>
    <lineage>
        <taxon>Eukaryota</taxon>
        <taxon>Viridiplantae</taxon>
        <taxon>Streptophyta</taxon>
        <taxon>Embryophyta</taxon>
        <taxon>Tracheophyta</taxon>
        <taxon>Spermatophyta</taxon>
        <taxon>Magnoliopsida</taxon>
        <taxon>Liliopsida</taxon>
        <taxon>Poales</taxon>
        <taxon>Poaceae</taxon>
        <taxon>PACMAD clade</taxon>
        <taxon>Panicoideae</taxon>
        <taxon>Andropogonodae</taxon>
        <taxon>Andropogoneae</taxon>
        <taxon>Sorghinae</taxon>
        <taxon>Sorghum</taxon>
    </lineage>
</organism>
<reference evidence="2" key="2">
    <citation type="journal article" date="2018" name="Plant J.">
        <title>The Sorghum bicolor reference genome: improved assembly, gene annotations, a transcriptome atlas, and signatures of genome organization.</title>
        <authorList>
            <person name="McCormick R.F."/>
            <person name="Truong S.K."/>
            <person name="Sreedasyam A."/>
            <person name="Jenkins J."/>
            <person name="Shu S."/>
            <person name="Sims D."/>
            <person name="Kennedy M."/>
            <person name="Amirebrahimi M."/>
            <person name="Weers B.D."/>
            <person name="McKinley B."/>
            <person name="Mattison A."/>
            <person name="Morishige D.T."/>
            <person name="Grimwood J."/>
            <person name="Schmutz J."/>
            <person name="Mullet J.E."/>
        </authorList>
    </citation>
    <scope>NUCLEOTIDE SEQUENCE [LARGE SCALE GENOMIC DNA]</scope>
    <source>
        <strain evidence="2">cv. BTx623</strain>
    </source>
</reference>
<dbReference type="Proteomes" id="UP000000768">
    <property type="component" value="Chromosome 5"/>
</dbReference>
<protein>
    <submittedName>
        <fullName evidence="1">Uncharacterized protein</fullName>
    </submittedName>
</protein>
<dbReference type="EMBL" id="CM000764">
    <property type="protein sequence ID" value="OQU84056.1"/>
    <property type="molecule type" value="Genomic_DNA"/>
</dbReference>
<accession>A0A1Z5RL10</accession>
<evidence type="ECO:0000313" key="2">
    <source>
        <dbReference type="Proteomes" id="UP000000768"/>
    </source>
</evidence>
<reference evidence="1 2" key="1">
    <citation type="journal article" date="2009" name="Nature">
        <title>The Sorghum bicolor genome and the diversification of grasses.</title>
        <authorList>
            <person name="Paterson A.H."/>
            <person name="Bowers J.E."/>
            <person name="Bruggmann R."/>
            <person name="Dubchak I."/>
            <person name="Grimwood J."/>
            <person name="Gundlach H."/>
            <person name="Haberer G."/>
            <person name="Hellsten U."/>
            <person name="Mitros T."/>
            <person name="Poliakov A."/>
            <person name="Schmutz J."/>
            <person name="Spannagl M."/>
            <person name="Tang H."/>
            <person name="Wang X."/>
            <person name="Wicker T."/>
            <person name="Bharti A.K."/>
            <person name="Chapman J."/>
            <person name="Feltus F.A."/>
            <person name="Gowik U."/>
            <person name="Grigoriev I.V."/>
            <person name="Lyons E."/>
            <person name="Maher C.A."/>
            <person name="Martis M."/>
            <person name="Narechania A."/>
            <person name="Otillar R.P."/>
            <person name="Penning B.W."/>
            <person name="Salamov A.A."/>
            <person name="Wang Y."/>
            <person name="Zhang L."/>
            <person name="Carpita N.C."/>
            <person name="Freeling M."/>
            <person name="Gingle A.R."/>
            <person name="Hash C.T."/>
            <person name="Keller B."/>
            <person name="Klein P."/>
            <person name="Kresovich S."/>
            <person name="McCann M.C."/>
            <person name="Ming R."/>
            <person name="Peterson D.G."/>
            <person name="Mehboob-ur-Rahman"/>
            <person name="Ware D."/>
            <person name="Westhoff P."/>
            <person name="Mayer K.F."/>
            <person name="Messing J."/>
            <person name="Rokhsar D.S."/>
        </authorList>
    </citation>
    <scope>NUCLEOTIDE SEQUENCE [LARGE SCALE GENOMIC DNA]</scope>
    <source>
        <strain evidence="2">cv. BTx623</strain>
    </source>
</reference>
<dbReference type="ExpressionAtlas" id="A0A1Z5RL10">
    <property type="expression patterns" value="baseline and differential"/>
</dbReference>